<sequence>MAPDQCVPEVAHFIIRQHFEAPSMWAIFPLQDLLALKEGYTKRPAAEETINDPTNPKHYWRYRVHVTLESLLKDNELKTSIKNLVRWSGRSFPHEDSQVEASPVSASSVAEAVSDKKIAGAADKIRLPSESNGVQPRDRVAVR</sequence>
<dbReference type="Gene3D" id="3.20.20.80">
    <property type="entry name" value="Glycosidases"/>
    <property type="match status" value="1"/>
</dbReference>
<keyword evidence="7" id="KW-0808">Transferase</keyword>
<dbReference type="Pfam" id="PF02446">
    <property type="entry name" value="Glyco_hydro_77"/>
    <property type="match status" value="1"/>
</dbReference>
<comment type="subcellular location">
    <subcellularLocation>
        <location evidence="2">Cytoplasm</location>
    </subcellularLocation>
</comment>
<dbReference type="AlphaFoldDB" id="I3T2B1"/>
<dbReference type="PANTHER" id="PTHR32518">
    <property type="match status" value="1"/>
</dbReference>
<dbReference type="GO" id="GO:0004134">
    <property type="term" value="F:4-alpha-glucanotransferase activity"/>
    <property type="evidence" value="ECO:0007669"/>
    <property type="project" value="UniProtKB-EC"/>
</dbReference>
<accession>I3T2B1</accession>
<protein>
    <recommendedName>
        <fullName evidence="4">4-alpha-glucanotransferase</fullName>
        <ecNumber evidence="4">2.4.1.25</ecNumber>
    </recommendedName>
    <alternativeName>
        <fullName evidence="9">Amylomaltase</fullName>
    </alternativeName>
    <alternativeName>
        <fullName evidence="10">Disproportionating enzyme</fullName>
    </alternativeName>
</protein>
<dbReference type="InterPro" id="IPR003385">
    <property type="entry name" value="Glyco_hydro_77"/>
</dbReference>
<evidence type="ECO:0000256" key="8">
    <source>
        <dbReference type="ARBA" id="ARBA00023277"/>
    </source>
</evidence>
<evidence type="ECO:0000256" key="2">
    <source>
        <dbReference type="ARBA" id="ARBA00004496"/>
    </source>
</evidence>
<evidence type="ECO:0000256" key="3">
    <source>
        <dbReference type="ARBA" id="ARBA00005684"/>
    </source>
</evidence>
<keyword evidence="5" id="KW-0963">Cytoplasm</keyword>
<dbReference type="EMBL" id="BT146859">
    <property type="protein sequence ID" value="AFK46653.1"/>
    <property type="molecule type" value="mRNA"/>
</dbReference>
<evidence type="ECO:0000256" key="7">
    <source>
        <dbReference type="ARBA" id="ARBA00022679"/>
    </source>
</evidence>
<name>I3T2B1_LOTJA</name>
<evidence type="ECO:0000256" key="4">
    <source>
        <dbReference type="ARBA" id="ARBA00012560"/>
    </source>
</evidence>
<evidence type="ECO:0000256" key="11">
    <source>
        <dbReference type="SAM" id="MobiDB-lite"/>
    </source>
</evidence>
<dbReference type="PANTHER" id="PTHR32518:SF3">
    <property type="entry name" value="4-ALPHA-GLUCANOTRANSFERASE"/>
    <property type="match status" value="1"/>
</dbReference>
<proteinExistence type="evidence at transcript level"/>
<dbReference type="InterPro" id="IPR017853">
    <property type="entry name" value="GH"/>
</dbReference>
<comment type="similarity">
    <text evidence="3">Belongs to the disproportionating enzyme family.</text>
</comment>
<evidence type="ECO:0000313" key="12">
    <source>
        <dbReference type="EMBL" id="AFK46653.1"/>
    </source>
</evidence>
<evidence type="ECO:0000256" key="5">
    <source>
        <dbReference type="ARBA" id="ARBA00022490"/>
    </source>
</evidence>
<feature type="region of interest" description="Disordered" evidence="11">
    <location>
        <begin position="121"/>
        <end position="143"/>
    </location>
</feature>
<dbReference type="GO" id="GO:0005975">
    <property type="term" value="P:carbohydrate metabolic process"/>
    <property type="evidence" value="ECO:0007669"/>
    <property type="project" value="InterPro"/>
</dbReference>
<organism evidence="12">
    <name type="scientific">Lotus japonicus</name>
    <name type="common">Lotus corniculatus var. japonicus</name>
    <dbReference type="NCBI Taxonomy" id="34305"/>
    <lineage>
        <taxon>Eukaryota</taxon>
        <taxon>Viridiplantae</taxon>
        <taxon>Streptophyta</taxon>
        <taxon>Embryophyta</taxon>
        <taxon>Tracheophyta</taxon>
        <taxon>Spermatophyta</taxon>
        <taxon>Magnoliopsida</taxon>
        <taxon>eudicotyledons</taxon>
        <taxon>Gunneridae</taxon>
        <taxon>Pentapetalae</taxon>
        <taxon>rosids</taxon>
        <taxon>fabids</taxon>
        <taxon>Fabales</taxon>
        <taxon>Fabaceae</taxon>
        <taxon>Papilionoideae</taxon>
        <taxon>50 kb inversion clade</taxon>
        <taxon>NPAAA clade</taxon>
        <taxon>Hologalegina</taxon>
        <taxon>robinioid clade</taxon>
        <taxon>Loteae</taxon>
        <taxon>Lotus</taxon>
    </lineage>
</organism>
<evidence type="ECO:0000256" key="10">
    <source>
        <dbReference type="ARBA" id="ARBA00031501"/>
    </source>
</evidence>
<reference evidence="12" key="1">
    <citation type="submission" date="2012-05" db="EMBL/GenBank/DDBJ databases">
        <authorList>
            <person name="Krishnakumar V."/>
            <person name="Cheung F."/>
            <person name="Xiao Y."/>
            <person name="Chan A."/>
            <person name="Moskal W.A."/>
            <person name="Town C.D."/>
        </authorList>
    </citation>
    <scope>NUCLEOTIDE SEQUENCE</scope>
</reference>
<evidence type="ECO:0000256" key="9">
    <source>
        <dbReference type="ARBA" id="ARBA00031423"/>
    </source>
</evidence>
<dbReference type="EC" id="2.4.1.25" evidence="4"/>
<keyword evidence="8" id="KW-0119">Carbohydrate metabolism</keyword>
<evidence type="ECO:0000256" key="1">
    <source>
        <dbReference type="ARBA" id="ARBA00000439"/>
    </source>
</evidence>
<dbReference type="GO" id="GO:0005737">
    <property type="term" value="C:cytoplasm"/>
    <property type="evidence" value="ECO:0007669"/>
    <property type="project" value="UniProtKB-SubCell"/>
</dbReference>
<comment type="catalytic activity">
    <reaction evidence="1">
        <text>Transfers a segment of a (1-&gt;4)-alpha-D-glucan to a new position in an acceptor, which may be glucose or a (1-&gt;4)-alpha-D-glucan.</text>
        <dbReference type="EC" id="2.4.1.25"/>
    </reaction>
</comment>
<keyword evidence="6" id="KW-0328">Glycosyltransferase</keyword>
<dbReference type="SUPFAM" id="SSF51445">
    <property type="entry name" value="(Trans)glycosidases"/>
    <property type="match status" value="1"/>
</dbReference>
<evidence type="ECO:0000256" key="6">
    <source>
        <dbReference type="ARBA" id="ARBA00022676"/>
    </source>
</evidence>